<feature type="compositionally biased region" description="Polar residues" evidence="1">
    <location>
        <begin position="47"/>
        <end position="60"/>
    </location>
</feature>
<dbReference type="AlphaFoldDB" id="A0A815UEK3"/>
<gene>
    <name evidence="3" type="ORF">XAT740_LOCUS40450</name>
</gene>
<proteinExistence type="predicted"/>
<evidence type="ECO:0000313" key="3">
    <source>
        <dbReference type="EMBL" id="CAF1515145.1"/>
    </source>
</evidence>
<evidence type="ECO:0000256" key="2">
    <source>
        <dbReference type="SAM" id="Phobius"/>
    </source>
</evidence>
<keyword evidence="2" id="KW-0472">Membrane</keyword>
<name>A0A815UEK3_ADIRI</name>
<feature type="transmembrane region" description="Helical" evidence="2">
    <location>
        <begin position="142"/>
        <end position="163"/>
    </location>
</feature>
<dbReference type="Proteomes" id="UP000663828">
    <property type="component" value="Unassembled WGS sequence"/>
</dbReference>
<organism evidence="3 4">
    <name type="scientific">Adineta ricciae</name>
    <name type="common">Rotifer</name>
    <dbReference type="NCBI Taxonomy" id="249248"/>
    <lineage>
        <taxon>Eukaryota</taxon>
        <taxon>Metazoa</taxon>
        <taxon>Spiralia</taxon>
        <taxon>Gnathifera</taxon>
        <taxon>Rotifera</taxon>
        <taxon>Eurotatoria</taxon>
        <taxon>Bdelloidea</taxon>
        <taxon>Adinetida</taxon>
        <taxon>Adinetidae</taxon>
        <taxon>Adineta</taxon>
    </lineage>
</organism>
<sequence length="298" mass="35144">MSLTLLLICRRSIHLGNFSQLRTSLLRPVYSPSNLCVAQLSTLKSRYGSINPSPTQNPFQKPSDERSRRRYLQEHIRFREQFQLENDYELIFALPRQRMYSLLHLVCTCASISMFVFVLMHVNRDLIDLDSPNAGAHENIPAIILYSVATIIGTSFGLILVLISRTPTRLYYSSVRKSYALLYHPIIGVFRQKKILFNMQQYQIIPQKLDSISGPERTMKIRIQFGTGLLKMRQHFYFIENYFRSKRDVNRLRYKDIEQDSTTNENDKHKVEEDSDIWQTVVEKKDQPYQERPRQQRT</sequence>
<protein>
    <submittedName>
        <fullName evidence="3">Uncharacterized protein</fullName>
    </submittedName>
</protein>
<evidence type="ECO:0000313" key="4">
    <source>
        <dbReference type="Proteomes" id="UP000663828"/>
    </source>
</evidence>
<feature type="transmembrane region" description="Helical" evidence="2">
    <location>
        <begin position="102"/>
        <end position="122"/>
    </location>
</feature>
<keyword evidence="4" id="KW-1185">Reference proteome</keyword>
<dbReference type="EMBL" id="CAJNOR010004603">
    <property type="protein sequence ID" value="CAF1515145.1"/>
    <property type="molecule type" value="Genomic_DNA"/>
</dbReference>
<accession>A0A815UEK3</accession>
<keyword evidence="2" id="KW-1133">Transmembrane helix</keyword>
<evidence type="ECO:0000256" key="1">
    <source>
        <dbReference type="SAM" id="MobiDB-lite"/>
    </source>
</evidence>
<reference evidence="3" key="1">
    <citation type="submission" date="2021-02" db="EMBL/GenBank/DDBJ databases">
        <authorList>
            <person name="Nowell W R."/>
        </authorList>
    </citation>
    <scope>NUCLEOTIDE SEQUENCE</scope>
</reference>
<feature type="region of interest" description="Disordered" evidence="1">
    <location>
        <begin position="47"/>
        <end position="66"/>
    </location>
</feature>
<comment type="caution">
    <text evidence="3">The sequence shown here is derived from an EMBL/GenBank/DDBJ whole genome shotgun (WGS) entry which is preliminary data.</text>
</comment>
<keyword evidence="2" id="KW-0812">Transmembrane</keyword>